<gene>
    <name evidence="2" type="ORF">HQ497_04050</name>
</gene>
<dbReference type="AlphaFoldDB" id="A0A972VUI5"/>
<name>A0A972VUI5_9GAMM</name>
<protein>
    <submittedName>
        <fullName evidence="2">Uncharacterized protein</fullName>
    </submittedName>
</protein>
<dbReference type="Proteomes" id="UP000754644">
    <property type="component" value="Unassembled WGS sequence"/>
</dbReference>
<reference evidence="2" key="1">
    <citation type="submission" date="2020-05" db="EMBL/GenBank/DDBJ databases">
        <title>Sulfur intermediates as new biogeochemical hubs in an aquatic model microbial ecosystem.</title>
        <authorList>
            <person name="Vigneron A."/>
        </authorList>
    </citation>
    <scope>NUCLEOTIDE SEQUENCE</scope>
    <source>
        <strain evidence="2">Bin.250</strain>
    </source>
</reference>
<evidence type="ECO:0000256" key="1">
    <source>
        <dbReference type="SAM" id="MobiDB-lite"/>
    </source>
</evidence>
<organism evidence="2 3">
    <name type="scientific">SAR86 cluster bacterium</name>
    <dbReference type="NCBI Taxonomy" id="2030880"/>
    <lineage>
        <taxon>Bacteria</taxon>
        <taxon>Pseudomonadati</taxon>
        <taxon>Pseudomonadota</taxon>
        <taxon>Gammaproteobacteria</taxon>
        <taxon>SAR86 cluster</taxon>
    </lineage>
</organism>
<sequence>MMQRRLLRAGLGWTGLLCAELLLGLAAFATELPAVNKTAPVESALTFERRTPDTTVTNPESGADQTGANNPRPASPIIRALDAFVPSQEVDTDKAVDFPTNI</sequence>
<feature type="region of interest" description="Disordered" evidence="1">
    <location>
        <begin position="40"/>
        <end position="75"/>
    </location>
</feature>
<accession>A0A972VUI5</accession>
<feature type="compositionally biased region" description="Polar residues" evidence="1">
    <location>
        <begin position="53"/>
        <end position="69"/>
    </location>
</feature>
<proteinExistence type="predicted"/>
<evidence type="ECO:0000313" key="2">
    <source>
        <dbReference type="EMBL" id="NQV64519.1"/>
    </source>
</evidence>
<dbReference type="EMBL" id="JABMOJ010000145">
    <property type="protein sequence ID" value="NQV64519.1"/>
    <property type="molecule type" value="Genomic_DNA"/>
</dbReference>
<comment type="caution">
    <text evidence="2">The sequence shown here is derived from an EMBL/GenBank/DDBJ whole genome shotgun (WGS) entry which is preliminary data.</text>
</comment>
<evidence type="ECO:0000313" key="3">
    <source>
        <dbReference type="Proteomes" id="UP000754644"/>
    </source>
</evidence>